<accession>A0A6A6WTK0</accession>
<gene>
    <name evidence="6" type="ORF">K505DRAFT_257603</name>
</gene>
<dbReference type="Pfam" id="PF03171">
    <property type="entry name" value="2OG-FeII_Oxy"/>
    <property type="match status" value="1"/>
</dbReference>
<dbReference type="OrthoDB" id="288590at2759"/>
<comment type="similarity">
    <text evidence="1 4">Belongs to the iron/ascorbate-dependent oxidoreductase family.</text>
</comment>
<dbReference type="PANTHER" id="PTHR47991">
    <property type="entry name" value="OXOGLUTARATE/IRON-DEPENDENT DIOXYGENASE"/>
    <property type="match status" value="1"/>
</dbReference>
<dbReference type="InterPro" id="IPR005123">
    <property type="entry name" value="Oxoglu/Fe-dep_dioxygenase_dom"/>
</dbReference>
<dbReference type="Proteomes" id="UP000799757">
    <property type="component" value="Unassembled WGS sequence"/>
</dbReference>
<dbReference type="InterPro" id="IPR044861">
    <property type="entry name" value="IPNS-like_FE2OG_OXY"/>
</dbReference>
<keyword evidence="7" id="KW-1185">Reference proteome</keyword>
<evidence type="ECO:0000259" key="5">
    <source>
        <dbReference type="PROSITE" id="PS51471"/>
    </source>
</evidence>
<feature type="domain" description="Fe2OG dioxygenase" evidence="5">
    <location>
        <begin position="185"/>
        <end position="296"/>
    </location>
</feature>
<evidence type="ECO:0000256" key="2">
    <source>
        <dbReference type="ARBA" id="ARBA00022723"/>
    </source>
</evidence>
<dbReference type="Pfam" id="PF14226">
    <property type="entry name" value="DIOX_N"/>
    <property type="match status" value="1"/>
</dbReference>
<dbReference type="InterPro" id="IPR050295">
    <property type="entry name" value="Plant_2OG-oxidoreductases"/>
</dbReference>
<keyword evidence="3 4" id="KW-0408">Iron</keyword>
<keyword evidence="2 4" id="KW-0479">Metal-binding</keyword>
<dbReference type="AlphaFoldDB" id="A0A6A6WTK0"/>
<dbReference type="InterPro" id="IPR027443">
    <property type="entry name" value="IPNS-like_sf"/>
</dbReference>
<dbReference type="EMBL" id="MU002313">
    <property type="protein sequence ID" value="KAF2787490.1"/>
    <property type="molecule type" value="Genomic_DNA"/>
</dbReference>
<dbReference type="GO" id="GO:0046872">
    <property type="term" value="F:metal ion binding"/>
    <property type="evidence" value="ECO:0007669"/>
    <property type="project" value="UniProtKB-KW"/>
</dbReference>
<evidence type="ECO:0000256" key="3">
    <source>
        <dbReference type="ARBA" id="ARBA00023004"/>
    </source>
</evidence>
<evidence type="ECO:0000313" key="6">
    <source>
        <dbReference type="EMBL" id="KAF2787490.1"/>
    </source>
</evidence>
<keyword evidence="4" id="KW-0560">Oxidoreductase</keyword>
<dbReference type="GO" id="GO:0044283">
    <property type="term" value="P:small molecule biosynthetic process"/>
    <property type="evidence" value="ECO:0007669"/>
    <property type="project" value="UniProtKB-ARBA"/>
</dbReference>
<reference evidence="6" key="1">
    <citation type="journal article" date="2020" name="Stud. Mycol.">
        <title>101 Dothideomycetes genomes: a test case for predicting lifestyles and emergence of pathogens.</title>
        <authorList>
            <person name="Haridas S."/>
            <person name="Albert R."/>
            <person name="Binder M."/>
            <person name="Bloem J."/>
            <person name="Labutti K."/>
            <person name="Salamov A."/>
            <person name="Andreopoulos B."/>
            <person name="Baker S."/>
            <person name="Barry K."/>
            <person name="Bills G."/>
            <person name="Bluhm B."/>
            <person name="Cannon C."/>
            <person name="Castanera R."/>
            <person name="Culley D."/>
            <person name="Daum C."/>
            <person name="Ezra D."/>
            <person name="Gonzalez J."/>
            <person name="Henrissat B."/>
            <person name="Kuo A."/>
            <person name="Liang C."/>
            <person name="Lipzen A."/>
            <person name="Lutzoni F."/>
            <person name="Magnuson J."/>
            <person name="Mondo S."/>
            <person name="Nolan M."/>
            <person name="Ohm R."/>
            <person name="Pangilinan J."/>
            <person name="Park H.-J."/>
            <person name="Ramirez L."/>
            <person name="Alfaro M."/>
            <person name="Sun H."/>
            <person name="Tritt A."/>
            <person name="Yoshinaga Y."/>
            <person name="Zwiers L.-H."/>
            <person name="Turgeon B."/>
            <person name="Goodwin S."/>
            <person name="Spatafora J."/>
            <person name="Crous P."/>
            <person name="Grigoriev I."/>
        </authorList>
    </citation>
    <scope>NUCLEOTIDE SEQUENCE</scope>
    <source>
        <strain evidence="6">CBS 109.77</strain>
    </source>
</reference>
<evidence type="ECO:0000256" key="1">
    <source>
        <dbReference type="ARBA" id="ARBA00008056"/>
    </source>
</evidence>
<dbReference type="PROSITE" id="PS51471">
    <property type="entry name" value="FE2OG_OXY"/>
    <property type="match status" value="1"/>
</dbReference>
<evidence type="ECO:0000313" key="7">
    <source>
        <dbReference type="Proteomes" id="UP000799757"/>
    </source>
</evidence>
<sequence>MASATKFSHYPPFPKDVPSAALSKVSLAKLFTNDVDEAKAMFESCRSIGFFLLDLSGHEIGEAFVQDIDRVLDITKDIMALSDEKKLEYLTKPPKRLVGYELLGSMKIETIQPDRCDFFMLSRDELNGLESPPDYPPPIADNLPAFTSYLAHAQPILELICRVLSTSFDWPPPTFLSKQPVTSKSSTSIRLMKCPAATPLADLRISLVPHTDMGTITLLANVIGGLEILRPSSSNGETKDNWEHVKPEPNCLIVNVGDAMVQWSGGVLRSNVHRVTYPPGAQANHDRFSVAYLVRAAADADMRRLNGGLIPDVEVDGDVDDEVGMLAAEWENRKSMALIQGKDRVKSTGGRPLKGETR</sequence>
<protein>
    <submittedName>
        <fullName evidence="6">Oxidoreductase</fullName>
    </submittedName>
</protein>
<dbReference type="InterPro" id="IPR026992">
    <property type="entry name" value="DIOX_N"/>
</dbReference>
<dbReference type="SUPFAM" id="SSF51197">
    <property type="entry name" value="Clavaminate synthase-like"/>
    <property type="match status" value="1"/>
</dbReference>
<organism evidence="6 7">
    <name type="scientific">Melanomma pulvis-pyrius CBS 109.77</name>
    <dbReference type="NCBI Taxonomy" id="1314802"/>
    <lineage>
        <taxon>Eukaryota</taxon>
        <taxon>Fungi</taxon>
        <taxon>Dikarya</taxon>
        <taxon>Ascomycota</taxon>
        <taxon>Pezizomycotina</taxon>
        <taxon>Dothideomycetes</taxon>
        <taxon>Pleosporomycetidae</taxon>
        <taxon>Pleosporales</taxon>
        <taxon>Melanommataceae</taxon>
        <taxon>Melanomma</taxon>
    </lineage>
</organism>
<proteinExistence type="inferred from homology"/>
<dbReference type="Gene3D" id="2.60.120.330">
    <property type="entry name" value="B-lactam Antibiotic, Isopenicillin N Synthase, Chain"/>
    <property type="match status" value="1"/>
</dbReference>
<dbReference type="GO" id="GO:0016491">
    <property type="term" value="F:oxidoreductase activity"/>
    <property type="evidence" value="ECO:0007669"/>
    <property type="project" value="UniProtKB-KW"/>
</dbReference>
<name>A0A6A6WTK0_9PLEO</name>
<evidence type="ECO:0000256" key="4">
    <source>
        <dbReference type="RuleBase" id="RU003682"/>
    </source>
</evidence>